<dbReference type="RefSeq" id="WP_104716138.1">
    <property type="nucleotide sequence ID" value="NZ_PTRA01000010.1"/>
</dbReference>
<evidence type="ECO:0000259" key="6">
    <source>
        <dbReference type="Pfam" id="PF07980"/>
    </source>
</evidence>
<comment type="subcellular location">
    <subcellularLocation>
        <location evidence="1">Cell outer membrane</location>
    </subcellularLocation>
</comment>
<feature type="domain" description="RagB/SusD" evidence="6">
    <location>
        <begin position="328"/>
        <end position="447"/>
    </location>
</feature>
<keyword evidence="3" id="KW-0732">Signal</keyword>
<evidence type="ECO:0000259" key="7">
    <source>
        <dbReference type="Pfam" id="PF14322"/>
    </source>
</evidence>
<evidence type="ECO:0000313" key="9">
    <source>
        <dbReference type="Proteomes" id="UP000239590"/>
    </source>
</evidence>
<accession>A0A2S7IEN4</accession>
<dbReference type="Pfam" id="PF14322">
    <property type="entry name" value="SusD-like_3"/>
    <property type="match status" value="1"/>
</dbReference>
<feature type="domain" description="SusD-like N-terminal" evidence="7">
    <location>
        <begin position="18"/>
        <end position="222"/>
    </location>
</feature>
<keyword evidence="4" id="KW-0472">Membrane</keyword>
<reference evidence="9" key="1">
    <citation type="submission" date="2018-02" db="EMBL/GenBank/DDBJ databases">
        <title>Genome sequencing of Solimonas sp. HR-BB.</title>
        <authorList>
            <person name="Lee Y."/>
            <person name="Jeon C.O."/>
        </authorList>
    </citation>
    <scope>NUCLEOTIDE SEQUENCE [LARGE SCALE GENOMIC DNA]</scope>
    <source>
        <strain evidence="9">HR-U</strain>
    </source>
</reference>
<organism evidence="8 9">
    <name type="scientific">Siphonobacter curvatus</name>
    <dbReference type="NCBI Taxonomy" id="2094562"/>
    <lineage>
        <taxon>Bacteria</taxon>
        <taxon>Pseudomonadati</taxon>
        <taxon>Bacteroidota</taxon>
        <taxon>Cytophagia</taxon>
        <taxon>Cytophagales</taxon>
        <taxon>Cytophagaceae</taxon>
        <taxon>Siphonobacter</taxon>
    </lineage>
</organism>
<protein>
    <submittedName>
        <fullName evidence="8">RagB/SusD family nutrient uptake outer membrane protein</fullName>
    </submittedName>
</protein>
<sequence>MKKILWILGSLLMGCQSKFLEEKPNKALLVPTTVADFRALLNNMATGDLNIYPGLNTLADDDFVAQPSSIQSLSEIEQKAYLWKSDVFGSEASNDWNKPYGAIFIANVVLDGIPYVPVTPDNQAEIEQLKGEAYFHRAFALYGLLQQFAAPYQAETAPQELGLPIRLTANVNVLVGRGNLQQAYDQVLSDLDEAALRLAERSVYRQRPSRWGVEGLRARVYLTMGRYDLALVHATACLERGASLLDYQKLDTLAVRPMPRWEENPEIIFYSQTNPYLFHYEESTQLEAGLYASYQTGDLRRACFFTPDRVFKGSYSGSSGFSGSLTTGEVLLTRAECYARLGQNQASLTDLNTLLQARFLAVHFQPYRLGAVSDVLDLVLRERRKELVARGLRWADLRRLNLESRWQKTLERVDDQGQRHALKPNDPRYTFPIPTTEIQASGIAQNPR</sequence>
<evidence type="ECO:0000256" key="5">
    <source>
        <dbReference type="ARBA" id="ARBA00023237"/>
    </source>
</evidence>
<dbReference type="InterPro" id="IPR033985">
    <property type="entry name" value="SusD-like_N"/>
</dbReference>
<dbReference type="GO" id="GO:0009279">
    <property type="term" value="C:cell outer membrane"/>
    <property type="evidence" value="ECO:0007669"/>
    <property type="project" value="UniProtKB-SubCell"/>
</dbReference>
<dbReference type="PROSITE" id="PS51257">
    <property type="entry name" value="PROKAR_LIPOPROTEIN"/>
    <property type="match status" value="1"/>
</dbReference>
<gene>
    <name evidence="8" type="ORF">C5O19_25175</name>
</gene>
<evidence type="ECO:0000256" key="4">
    <source>
        <dbReference type="ARBA" id="ARBA00023136"/>
    </source>
</evidence>
<evidence type="ECO:0000256" key="3">
    <source>
        <dbReference type="ARBA" id="ARBA00022729"/>
    </source>
</evidence>
<keyword evidence="9" id="KW-1185">Reference proteome</keyword>
<dbReference type="Pfam" id="PF07980">
    <property type="entry name" value="SusD_RagB"/>
    <property type="match status" value="1"/>
</dbReference>
<proteinExistence type="inferred from homology"/>
<comment type="similarity">
    <text evidence="2">Belongs to the SusD family.</text>
</comment>
<evidence type="ECO:0000256" key="2">
    <source>
        <dbReference type="ARBA" id="ARBA00006275"/>
    </source>
</evidence>
<evidence type="ECO:0000313" key="8">
    <source>
        <dbReference type="EMBL" id="PQA53224.1"/>
    </source>
</evidence>
<dbReference type="InterPro" id="IPR011990">
    <property type="entry name" value="TPR-like_helical_dom_sf"/>
</dbReference>
<evidence type="ECO:0000256" key="1">
    <source>
        <dbReference type="ARBA" id="ARBA00004442"/>
    </source>
</evidence>
<dbReference type="OrthoDB" id="653598at2"/>
<dbReference type="EMBL" id="PTRA01000010">
    <property type="protein sequence ID" value="PQA53224.1"/>
    <property type="molecule type" value="Genomic_DNA"/>
</dbReference>
<dbReference type="Proteomes" id="UP000239590">
    <property type="component" value="Unassembled WGS sequence"/>
</dbReference>
<comment type="caution">
    <text evidence="8">The sequence shown here is derived from an EMBL/GenBank/DDBJ whole genome shotgun (WGS) entry which is preliminary data.</text>
</comment>
<dbReference type="AlphaFoldDB" id="A0A2S7IEN4"/>
<keyword evidence="5" id="KW-0998">Cell outer membrane</keyword>
<dbReference type="Gene3D" id="1.25.40.390">
    <property type="match status" value="1"/>
</dbReference>
<dbReference type="SUPFAM" id="SSF48452">
    <property type="entry name" value="TPR-like"/>
    <property type="match status" value="1"/>
</dbReference>
<name>A0A2S7IEN4_9BACT</name>
<dbReference type="InterPro" id="IPR012944">
    <property type="entry name" value="SusD_RagB_dom"/>
</dbReference>